<accession>A0A0Q3G451</accession>
<sequence>MRHRVYREVGGPSLEEERPRATMARDGGGGPMGMASIQSFMTLMCMGSVLAANHASAASRSYAGVGVGRGEPQGAAGPWRSHAIDGEVSSEAGGSGVGAIPWRMRDSMAAFWCPWRARAPPAGGD</sequence>
<dbReference type="EnsemblPlants" id="KQK06055">
    <property type="protein sequence ID" value="KQK06055"/>
    <property type="gene ID" value="BRADI_2g24116v3"/>
</dbReference>
<reference evidence="2" key="2">
    <citation type="submission" date="2017-06" db="EMBL/GenBank/DDBJ databases">
        <title>WGS assembly of Brachypodium distachyon.</title>
        <authorList>
            <consortium name="The International Brachypodium Initiative"/>
            <person name="Lucas S."/>
            <person name="Harmon-Smith M."/>
            <person name="Lail K."/>
            <person name="Tice H."/>
            <person name="Grimwood J."/>
            <person name="Bruce D."/>
            <person name="Barry K."/>
            <person name="Shu S."/>
            <person name="Lindquist E."/>
            <person name="Wang M."/>
            <person name="Pitluck S."/>
            <person name="Vogel J.P."/>
            <person name="Garvin D.F."/>
            <person name="Mockler T.C."/>
            <person name="Schmutz J."/>
            <person name="Rokhsar D."/>
            <person name="Bevan M.W."/>
        </authorList>
    </citation>
    <scope>NUCLEOTIDE SEQUENCE</scope>
    <source>
        <strain evidence="2">Bd21</strain>
    </source>
</reference>
<name>A0A0Q3G451_BRADI</name>
<dbReference type="AlphaFoldDB" id="A0A0Q3G451"/>
<organism evidence="2">
    <name type="scientific">Brachypodium distachyon</name>
    <name type="common">Purple false brome</name>
    <name type="synonym">Trachynia distachya</name>
    <dbReference type="NCBI Taxonomy" id="15368"/>
    <lineage>
        <taxon>Eukaryota</taxon>
        <taxon>Viridiplantae</taxon>
        <taxon>Streptophyta</taxon>
        <taxon>Embryophyta</taxon>
        <taxon>Tracheophyta</taxon>
        <taxon>Spermatophyta</taxon>
        <taxon>Magnoliopsida</taxon>
        <taxon>Liliopsida</taxon>
        <taxon>Poales</taxon>
        <taxon>Poaceae</taxon>
        <taxon>BOP clade</taxon>
        <taxon>Pooideae</taxon>
        <taxon>Stipodae</taxon>
        <taxon>Brachypodieae</taxon>
        <taxon>Brachypodium</taxon>
    </lineage>
</organism>
<dbReference type="InParanoid" id="A0A0Q3G451"/>
<proteinExistence type="predicted"/>
<reference evidence="2 3" key="1">
    <citation type="journal article" date="2010" name="Nature">
        <title>Genome sequencing and analysis of the model grass Brachypodium distachyon.</title>
        <authorList>
            <consortium name="International Brachypodium Initiative"/>
        </authorList>
    </citation>
    <scope>NUCLEOTIDE SEQUENCE [LARGE SCALE GENOMIC DNA]</scope>
    <source>
        <strain evidence="2 3">Bd21</strain>
    </source>
</reference>
<evidence type="ECO:0000256" key="1">
    <source>
        <dbReference type="SAM" id="MobiDB-lite"/>
    </source>
</evidence>
<dbReference type="EMBL" id="CM000881">
    <property type="protein sequence ID" value="KQK06055.1"/>
    <property type="molecule type" value="Genomic_DNA"/>
</dbReference>
<dbReference type="Gramene" id="KQK06055">
    <property type="protein sequence ID" value="KQK06055"/>
    <property type="gene ID" value="BRADI_2g24116v3"/>
</dbReference>
<gene>
    <name evidence="2" type="ORF">BRADI_2g24116v3</name>
</gene>
<keyword evidence="4" id="KW-1185">Reference proteome</keyword>
<evidence type="ECO:0000313" key="2">
    <source>
        <dbReference type="EMBL" id="KQK06055.1"/>
    </source>
</evidence>
<protein>
    <submittedName>
        <fullName evidence="2 3">Uncharacterized protein</fullName>
    </submittedName>
</protein>
<dbReference type="Proteomes" id="UP000008810">
    <property type="component" value="Chromosome 2"/>
</dbReference>
<reference evidence="3" key="3">
    <citation type="submission" date="2018-08" db="UniProtKB">
        <authorList>
            <consortium name="EnsemblPlants"/>
        </authorList>
    </citation>
    <scope>IDENTIFICATION</scope>
    <source>
        <strain evidence="3">cv. Bd21</strain>
    </source>
</reference>
<evidence type="ECO:0000313" key="4">
    <source>
        <dbReference type="Proteomes" id="UP000008810"/>
    </source>
</evidence>
<evidence type="ECO:0000313" key="3">
    <source>
        <dbReference type="EnsemblPlants" id="KQK06055"/>
    </source>
</evidence>
<feature type="region of interest" description="Disordered" evidence="1">
    <location>
        <begin position="1"/>
        <end position="31"/>
    </location>
</feature>
<feature type="region of interest" description="Disordered" evidence="1">
    <location>
        <begin position="69"/>
        <end position="95"/>
    </location>
</feature>